<dbReference type="CDD" id="cd07960">
    <property type="entry name" value="Anticodon_Ia_Ile_BEm"/>
    <property type="match status" value="1"/>
</dbReference>
<feature type="binding site" evidence="10">
    <location>
        <position position="559"/>
    </location>
    <ligand>
        <name>L-isoleucyl-5'-AMP</name>
        <dbReference type="ChEBI" id="CHEBI:178002"/>
    </ligand>
</feature>
<dbReference type="Proteomes" id="UP000242850">
    <property type="component" value="Unassembled WGS sequence"/>
</dbReference>
<dbReference type="GO" id="GO:0005524">
    <property type="term" value="F:ATP binding"/>
    <property type="evidence" value="ECO:0007669"/>
    <property type="project" value="UniProtKB-UniRule"/>
</dbReference>
<feature type="binding site" evidence="10">
    <location>
        <position position="924"/>
    </location>
    <ligand>
        <name>Zn(2+)</name>
        <dbReference type="ChEBI" id="CHEBI:29105"/>
    </ligand>
</feature>
<sequence>MDYSKTLNLPQTEFAMRANLPQKEPAILKEWEDINIYKKALEKNKNNTPFILHDGPPYANGDIHLGHTLNKILKDMINKYKTMRGFYAPYVPGWDTHGLPIELQALKKLGIKVHDVPVIEFRNMCRDYALEQVERQKQQFKRLGVIGDWDNPYLTLNPEFEAKQIEVFGDMAEKGYIYKGLKPVYWCPSCETALAEAEIEYADETSNSIYVKFRLVDDKGLFKGLGISLDNIYYVIWTTTTWTLPANLAICLGPEFDYVLARFNDEVYIVAKELLDNLKRAAKLEGEKIIAIFKGYELEGQVCKHPFFERESIVIVGEHVTLESGTGCVHTAPGHGEEDFYIGQKYGLDVLNPVDGKGRFTELAGKYAGLTYKEGNKAILQDLKENNMLLAEEKITHSYPHCWRCKNPIIFRATEQWFASIDGFRNEAIEAIKEVKWVPEWGEERIKNMVADRGDWCISRQRSWGVPIPIFYCEDCGKELIDKKVIYHVAEIFRQKGSNAWFELEAKDLLPNGTKCSCGSERFRKETDIMDVWFDSGSSHAGVLEAREDLRWPADLYIEGNDQYRGWFQSSLLTSVATRGKAPYKIVITHGMVVDGEGRKMSKSLGNGIDPLDVIKEYGADVLRLWVSSADYKSDVRISKDILKQLSEVYRKIRNTARFLLGNLYDFSPDDDMVPYEDMNELDKWALLKLQHLIKEVTDAYENYEFHVLYHAIHNFCVVDMSNFYLDIIKDRLYTERPNSKERRAAQTVLYTILDALVKMIAPVLSFTADEIWKYMPKSKNNKYESVHLADWPEVVEKYVDKELENRWDNIQKIRGEVLKALEIARANKIIGHSLNAKVEIYADGETYEFLNEIRGYLETVFIVSKVELNKGIDKAPTSAYSGEEVKDIKVLVSQAEGEKCERCWVYSATVGLDKDHPTLCSRCVNVVKSL</sequence>
<feature type="binding site" evidence="10">
    <location>
        <position position="603"/>
    </location>
    <ligand>
        <name>ATP</name>
        <dbReference type="ChEBI" id="CHEBI:30616"/>
    </ligand>
</feature>
<comment type="function">
    <text evidence="8 10">Catalyzes the attachment of isoleucine to tRNA(Ile). As IleRS can inadvertently accommodate and process structurally similar amino acids such as valine, to avoid such errors it has two additional distinct tRNA(Ile)-dependent editing activities. One activity is designated as 'pretransfer' editing and involves the hydrolysis of activated Val-AMP. The other activity is designated 'posttransfer' editing and involves deacylation of mischarged Val-tRNA(Ile).</text>
</comment>
<dbReference type="HAMAP" id="MF_02002">
    <property type="entry name" value="Ile_tRNA_synth_type1"/>
    <property type="match status" value="1"/>
</dbReference>
<dbReference type="GO" id="GO:0004822">
    <property type="term" value="F:isoleucine-tRNA ligase activity"/>
    <property type="evidence" value="ECO:0007669"/>
    <property type="project" value="UniProtKB-UniRule"/>
</dbReference>
<evidence type="ECO:0000256" key="3">
    <source>
        <dbReference type="ARBA" id="ARBA00022598"/>
    </source>
</evidence>
<dbReference type="InterPro" id="IPR014729">
    <property type="entry name" value="Rossmann-like_a/b/a_fold"/>
</dbReference>
<evidence type="ECO:0000256" key="1">
    <source>
        <dbReference type="ARBA" id="ARBA00006887"/>
    </source>
</evidence>
<dbReference type="InterPro" id="IPR009080">
    <property type="entry name" value="tRNAsynth_Ia_anticodon-bd"/>
</dbReference>
<evidence type="ECO:0000259" key="12">
    <source>
        <dbReference type="Pfam" id="PF06827"/>
    </source>
</evidence>
<feature type="domain" description="Aminoacyl-tRNA synthetase class Ia" evidence="11">
    <location>
        <begin position="27"/>
        <end position="639"/>
    </location>
</feature>
<feature type="binding site" evidence="10">
    <location>
        <position position="901"/>
    </location>
    <ligand>
        <name>Zn(2+)</name>
        <dbReference type="ChEBI" id="CHEBI:29105"/>
    </ligand>
</feature>
<dbReference type="SUPFAM" id="SSF52374">
    <property type="entry name" value="Nucleotidylyl transferase"/>
    <property type="match status" value="1"/>
</dbReference>
<keyword evidence="6 10" id="KW-0648">Protein biosynthesis</keyword>
<evidence type="ECO:0000256" key="9">
    <source>
        <dbReference type="ARBA" id="ARBA00048359"/>
    </source>
</evidence>
<evidence type="ECO:0000256" key="7">
    <source>
        <dbReference type="ARBA" id="ARBA00023146"/>
    </source>
</evidence>
<dbReference type="InterPro" id="IPR002300">
    <property type="entry name" value="aa-tRNA-synth_Ia"/>
</dbReference>
<keyword evidence="4 10" id="KW-0547">Nucleotide-binding</keyword>
<feature type="short sequence motif" description="'KMSKS' region" evidence="10">
    <location>
        <begin position="600"/>
        <end position="604"/>
    </location>
</feature>
<dbReference type="GO" id="GO:0002161">
    <property type="term" value="F:aminoacyl-tRNA deacylase activity"/>
    <property type="evidence" value="ECO:0007669"/>
    <property type="project" value="InterPro"/>
</dbReference>
<keyword evidence="7 10" id="KW-0030">Aminoacyl-tRNA synthetase</keyword>
<dbReference type="PRINTS" id="PR00984">
    <property type="entry name" value="TRNASYNTHILE"/>
</dbReference>
<dbReference type="GO" id="GO:0008270">
    <property type="term" value="F:zinc ion binding"/>
    <property type="evidence" value="ECO:0007669"/>
    <property type="project" value="UniProtKB-UniRule"/>
</dbReference>
<dbReference type="GO" id="GO:0006428">
    <property type="term" value="P:isoleucyl-tRNA aminoacylation"/>
    <property type="evidence" value="ECO:0007669"/>
    <property type="project" value="UniProtKB-UniRule"/>
</dbReference>
<dbReference type="FunFam" id="3.40.50.620:FF:000152">
    <property type="entry name" value="Isoleucine--tRNA ligase"/>
    <property type="match status" value="1"/>
</dbReference>
<dbReference type="Gene3D" id="1.10.730.20">
    <property type="match status" value="1"/>
</dbReference>
<accession>A0A1H5U0A8</accession>
<feature type="domain" description="Methionyl/Valyl/Leucyl/Isoleucyl-tRNA synthetase anticodon-binding" evidence="13">
    <location>
        <begin position="683"/>
        <end position="841"/>
    </location>
</feature>
<dbReference type="OrthoDB" id="9810365at2"/>
<dbReference type="InterPro" id="IPR001412">
    <property type="entry name" value="aa-tRNA-synth_I_CS"/>
</dbReference>
<protein>
    <recommendedName>
        <fullName evidence="10">Isoleucine--tRNA ligase</fullName>
        <ecNumber evidence="10">6.1.1.5</ecNumber>
    </recommendedName>
    <alternativeName>
        <fullName evidence="10">Isoleucyl-tRNA synthetase</fullName>
        <shortName evidence="10">IleRS</shortName>
    </alternativeName>
</protein>
<dbReference type="InterPro" id="IPR013155">
    <property type="entry name" value="M/V/L/I-tRNA-synth_anticd-bd"/>
</dbReference>
<keyword evidence="5 10" id="KW-0067">ATP-binding</keyword>
<dbReference type="SUPFAM" id="SSF50677">
    <property type="entry name" value="ValRS/IleRS/LeuRS editing domain"/>
    <property type="match status" value="1"/>
</dbReference>
<evidence type="ECO:0000313" key="14">
    <source>
        <dbReference type="EMBL" id="SEF68562.1"/>
    </source>
</evidence>
<comment type="similarity">
    <text evidence="1 10">Belongs to the class-I aminoacyl-tRNA synthetase family. IleS type 1 subfamily.</text>
</comment>
<dbReference type="Gene3D" id="3.40.50.620">
    <property type="entry name" value="HUPs"/>
    <property type="match status" value="2"/>
</dbReference>
<dbReference type="Pfam" id="PF00133">
    <property type="entry name" value="tRNA-synt_1"/>
    <property type="match status" value="1"/>
</dbReference>
<evidence type="ECO:0000256" key="6">
    <source>
        <dbReference type="ARBA" id="ARBA00022917"/>
    </source>
</evidence>
<evidence type="ECO:0000256" key="10">
    <source>
        <dbReference type="HAMAP-Rule" id="MF_02002"/>
    </source>
</evidence>
<gene>
    <name evidence="10" type="primary">ileS</name>
    <name evidence="14" type="ORF">SAMN05660865_00763</name>
</gene>
<dbReference type="NCBIfam" id="TIGR00392">
    <property type="entry name" value="ileS"/>
    <property type="match status" value="1"/>
</dbReference>
<keyword evidence="3 10" id="KW-0436">Ligase</keyword>
<proteinExistence type="inferred from homology"/>
<evidence type="ECO:0000259" key="11">
    <source>
        <dbReference type="Pfam" id="PF00133"/>
    </source>
</evidence>
<dbReference type="FunFam" id="1.10.730.20:FF:000001">
    <property type="entry name" value="Isoleucine--tRNA ligase"/>
    <property type="match status" value="1"/>
</dbReference>
<dbReference type="CDD" id="cd00818">
    <property type="entry name" value="IleRS_core"/>
    <property type="match status" value="1"/>
</dbReference>
<feature type="binding site" evidence="10">
    <location>
        <position position="921"/>
    </location>
    <ligand>
        <name>Zn(2+)</name>
        <dbReference type="ChEBI" id="CHEBI:29105"/>
    </ligand>
</feature>
<comment type="cofactor">
    <cofactor evidence="10">
        <name>Zn(2+)</name>
        <dbReference type="ChEBI" id="CHEBI:29105"/>
    </cofactor>
    <text evidence="10">Binds 1 zinc ion per subunit.</text>
</comment>
<comment type="domain">
    <text evidence="10">IleRS has two distinct active sites: one for aminoacylation and one for editing. The misactivated valine is translocated from the active site to the editing site, which sterically excludes the correctly activated isoleucine. The single editing site contains two valyl binding pockets, one specific for each substrate (Val-AMP or Val-tRNA(Ile)).</text>
</comment>
<evidence type="ECO:0000313" key="15">
    <source>
        <dbReference type="Proteomes" id="UP000242850"/>
    </source>
</evidence>
<evidence type="ECO:0000256" key="2">
    <source>
        <dbReference type="ARBA" id="ARBA00022490"/>
    </source>
</evidence>
<dbReference type="PANTHER" id="PTHR42765">
    <property type="entry name" value="SOLEUCYL-TRNA SYNTHETASE"/>
    <property type="match status" value="1"/>
</dbReference>
<dbReference type="RefSeq" id="WP_103895765.1">
    <property type="nucleotide sequence ID" value="NZ_FNUK01000007.1"/>
</dbReference>
<dbReference type="InterPro" id="IPR009008">
    <property type="entry name" value="Val/Leu/Ile-tRNA-synth_edit"/>
</dbReference>
<keyword evidence="15" id="KW-1185">Reference proteome</keyword>
<organism evidence="14 15">
    <name type="scientific">Caloramator fervidus</name>
    <dbReference type="NCBI Taxonomy" id="29344"/>
    <lineage>
        <taxon>Bacteria</taxon>
        <taxon>Bacillati</taxon>
        <taxon>Bacillota</taxon>
        <taxon>Clostridia</taxon>
        <taxon>Eubacteriales</taxon>
        <taxon>Clostridiaceae</taxon>
        <taxon>Caloramator</taxon>
    </lineage>
</organism>
<dbReference type="Gene3D" id="1.10.10.830">
    <property type="entry name" value="Ile-tRNA synthetase CP2 domain-like"/>
    <property type="match status" value="1"/>
</dbReference>
<dbReference type="GO" id="GO:0005829">
    <property type="term" value="C:cytosol"/>
    <property type="evidence" value="ECO:0007669"/>
    <property type="project" value="TreeGrafter"/>
</dbReference>
<evidence type="ECO:0000256" key="8">
    <source>
        <dbReference type="ARBA" id="ARBA00025217"/>
    </source>
</evidence>
<dbReference type="SUPFAM" id="SSF47323">
    <property type="entry name" value="Anticodon-binding domain of a subclass of class I aminoacyl-tRNA synthetases"/>
    <property type="match status" value="1"/>
</dbReference>
<feature type="domain" description="Zinc finger FPG/IleRS-type" evidence="12">
    <location>
        <begin position="898"/>
        <end position="926"/>
    </location>
</feature>
<dbReference type="Pfam" id="PF08264">
    <property type="entry name" value="Anticodon_1"/>
    <property type="match status" value="1"/>
</dbReference>
<dbReference type="InterPro" id="IPR050081">
    <property type="entry name" value="Ile-tRNA_ligase"/>
</dbReference>
<feature type="short sequence motif" description="'HIGH' region" evidence="10">
    <location>
        <begin position="57"/>
        <end position="67"/>
    </location>
</feature>
<keyword evidence="10" id="KW-0479">Metal-binding</keyword>
<comment type="catalytic activity">
    <reaction evidence="9 10">
        <text>tRNA(Ile) + L-isoleucine + ATP = L-isoleucyl-tRNA(Ile) + AMP + diphosphate</text>
        <dbReference type="Rhea" id="RHEA:11060"/>
        <dbReference type="Rhea" id="RHEA-COMP:9666"/>
        <dbReference type="Rhea" id="RHEA-COMP:9695"/>
        <dbReference type="ChEBI" id="CHEBI:30616"/>
        <dbReference type="ChEBI" id="CHEBI:33019"/>
        <dbReference type="ChEBI" id="CHEBI:58045"/>
        <dbReference type="ChEBI" id="CHEBI:78442"/>
        <dbReference type="ChEBI" id="CHEBI:78528"/>
        <dbReference type="ChEBI" id="CHEBI:456215"/>
        <dbReference type="EC" id="6.1.1.5"/>
    </reaction>
</comment>
<evidence type="ECO:0000256" key="4">
    <source>
        <dbReference type="ARBA" id="ARBA00022741"/>
    </source>
</evidence>
<comment type="subcellular location">
    <subcellularLocation>
        <location evidence="10">Cytoplasm</location>
    </subcellularLocation>
</comment>
<dbReference type="Gene3D" id="3.90.740.10">
    <property type="entry name" value="Valyl/Leucyl/Isoleucyl-tRNA synthetase, editing domain"/>
    <property type="match status" value="1"/>
</dbReference>
<dbReference type="InterPro" id="IPR033708">
    <property type="entry name" value="Anticodon_Ile_BEm"/>
</dbReference>
<dbReference type="AlphaFoldDB" id="A0A1H5U0A8"/>
<keyword evidence="2 10" id="KW-0963">Cytoplasm</keyword>
<evidence type="ECO:0000256" key="5">
    <source>
        <dbReference type="ARBA" id="ARBA00022840"/>
    </source>
</evidence>
<reference evidence="15" key="1">
    <citation type="submission" date="2016-10" db="EMBL/GenBank/DDBJ databases">
        <authorList>
            <person name="Varghese N."/>
            <person name="Submissions S."/>
        </authorList>
    </citation>
    <scope>NUCLEOTIDE SEQUENCE [LARGE SCALE GENOMIC DNA]</scope>
    <source>
        <strain evidence="15">DSM 5463</strain>
    </source>
</reference>
<dbReference type="InterPro" id="IPR023585">
    <property type="entry name" value="Ile-tRNA-ligase_type1"/>
</dbReference>
<dbReference type="InterPro" id="IPR002301">
    <property type="entry name" value="Ile-tRNA-ligase"/>
</dbReference>
<keyword evidence="10" id="KW-0862">Zinc</keyword>
<name>A0A1H5U0A8_9CLOT</name>
<comment type="subunit">
    <text evidence="10">Monomer.</text>
</comment>
<dbReference type="PROSITE" id="PS00178">
    <property type="entry name" value="AA_TRNA_LIGASE_I"/>
    <property type="match status" value="1"/>
</dbReference>
<feature type="binding site" evidence="10">
    <location>
        <position position="904"/>
    </location>
    <ligand>
        <name>Zn(2+)</name>
        <dbReference type="ChEBI" id="CHEBI:29105"/>
    </ligand>
</feature>
<dbReference type="PANTHER" id="PTHR42765:SF1">
    <property type="entry name" value="ISOLEUCINE--TRNA LIGASE, MITOCHONDRIAL"/>
    <property type="match status" value="1"/>
</dbReference>
<dbReference type="EMBL" id="FNUK01000007">
    <property type="protein sequence ID" value="SEF68562.1"/>
    <property type="molecule type" value="Genomic_DNA"/>
</dbReference>
<dbReference type="InterPro" id="IPR010663">
    <property type="entry name" value="Znf_FPG/IleRS"/>
</dbReference>
<dbReference type="Pfam" id="PF06827">
    <property type="entry name" value="zf-FPG_IleRS"/>
    <property type="match status" value="1"/>
</dbReference>
<dbReference type="GO" id="GO:0000049">
    <property type="term" value="F:tRNA binding"/>
    <property type="evidence" value="ECO:0007669"/>
    <property type="project" value="InterPro"/>
</dbReference>
<dbReference type="EC" id="6.1.1.5" evidence="10"/>
<evidence type="ECO:0000259" key="13">
    <source>
        <dbReference type="Pfam" id="PF08264"/>
    </source>
</evidence>